<comment type="caution">
    <text evidence="2">The sequence shown here is derived from an EMBL/GenBank/DDBJ whole genome shotgun (WGS) entry which is preliminary data.</text>
</comment>
<accession>A0ABU3A5W3</accession>
<protein>
    <submittedName>
        <fullName evidence="2">DUF3718 domain-containing protein</fullName>
    </submittedName>
</protein>
<feature type="chain" id="PRO_5045924768" evidence="1">
    <location>
        <begin position="23"/>
        <end position="110"/>
    </location>
</feature>
<evidence type="ECO:0000256" key="1">
    <source>
        <dbReference type="SAM" id="SignalP"/>
    </source>
</evidence>
<dbReference type="Proteomes" id="UP001266357">
    <property type="component" value="Unassembled WGS sequence"/>
</dbReference>
<keyword evidence="3" id="KW-1185">Reference proteome</keyword>
<reference evidence="2 3" key="1">
    <citation type="submission" date="2023-09" db="EMBL/GenBank/DDBJ databases">
        <authorList>
            <person name="Rey-Velasco X."/>
        </authorList>
    </citation>
    <scope>NUCLEOTIDE SEQUENCE [LARGE SCALE GENOMIC DNA]</scope>
    <source>
        <strain evidence="2 3">W431</strain>
    </source>
</reference>
<dbReference type="EMBL" id="JAVRIF010000010">
    <property type="protein sequence ID" value="MDT0604937.1"/>
    <property type="molecule type" value="Genomic_DNA"/>
</dbReference>
<organism evidence="2 3">
    <name type="scientific">Thalassotalea castellviae</name>
    <dbReference type="NCBI Taxonomy" id="3075612"/>
    <lineage>
        <taxon>Bacteria</taxon>
        <taxon>Pseudomonadati</taxon>
        <taxon>Pseudomonadota</taxon>
        <taxon>Gammaproteobacteria</taxon>
        <taxon>Alteromonadales</taxon>
        <taxon>Colwelliaceae</taxon>
        <taxon>Thalassotalea</taxon>
    </lineage>
</organism>
<dbReference type="RefSeq" id="WP_311583911.1">
    <property type="nucleotide sequence ID" value="NZ_JAVRIF010000010.1"/>
</dbReference>
<feature type="signal peptide" evidence="1">
    <location>
        <begin position="1"/>
        <end position="22"/>
    </location>
</feature>
<sequence>MNIKKMVLATMITAGLSMTTHATDLSAGDNSIATELCMVAASGNRAAMVNQIKASGKSMQFIAQHINCNGENILAFVEQHGKNAQNMLKVLDRASHDVSITDLAKNTIKE</sequence>
<dbReference type="Pfam" id="PF12514">
    <property type="entry name" value="DUF3718"/>
    <property type="match status" value="1"/>
</dbReference>
<dbReference type="InterPro" id="IPR022193">
    <property type="entry name" value="DUF3718"/>
</dbReference>
<keyword evidence="1" id="KW-0732">Signal</keyword>
<gene>
    <name evidence="2" type="ORF">RM573_15145</name>
</gene>
<evidence type="ECO:0000313" key="2">
    <source>
        <dbReference type="EMBL" id="MDT0604937.1"/>
    </source>
</evidence>
<name>A0ABU3A5W3_9GAMM</name>
<proteinExistence type="predicted"/>
<evidence type="ECO:0000313" key="3">
    <source>
        <dbReference type="Proteomes" id="UP001266357"/>
    </source>
</evidence>